<protein>
    <submittedName>
        <fullName evidence="2">Uncharacterized protein</fullName>
    </submittedName>
</protein>
<evidence type="ECO:0000256" key="1">
    <source>
        <dbReference type="SAM" id="MobiDB-lite"/>
    </source>
</evidence>
<keyword evidence="3" id="KW-1185">Reference proteome</keyword>
<feature type="compositionally biased region" description="Polar residues" evidence="1">
    <location>
        <begin position="22"/>
        <end position="36"/>
    </location>
</feature>
<feature type="region of interest" description="Disordered" evidence="1">
    <location>
        <begin position="22"/>
        <end position="54"/>
    </location>
</feature>
<reference evidence="2 3" key="1">
    <citation type="submission" date="2014-04" db="EMBL/GenBank/DDBJ databases">
        <authorList>
            <consortium name="DOE Joint Genome Institute"/>
            <person name="Kuo A."/>
            <person name="Kohler A."/>
            <person name="Nagy L.G."/>
            <person name="Floudas D."/>
            <person name="Copeland A."/>
            <person name="Barry K.W."/>
            <person name="Cichocki N."/>
            <person name="Veneault-Fourrey C."/>
            <person name="LaButti K."/>
            <person name="Lindquist E.A."/>
            <person name="Lipzen A."/>
            <person name="Lundell T."/>
            <person name="Morin E."/>
            <person name="Murat C."/>
            <person name="Sun H."/>
            <person name="Tunlid A."/>
            <person name="Henrissat B."/>
            <person name="Grigoriev I.V."/>
            <person name="Hibbett D.S."/>
            <person name="Martin F."/>
            <person name="Nordberg H.P."/>
            <person name="Cantor M.N."/>
            <person name="Hua S.X."/>
        </authorList>
    </citation>
    <scope>NUCLEOTIDE SEQUENCE [LARGE SCALE GENOMIC DNA]</scope>
    <source>
        <strain evidence="2 3">LaAM-08-1</strain>
    </source>
</reference>
<name>A0A0C9X1W2_9AGAR</name>
<gene>
    <name evidence="2" type="ORF">K443DRAFT_15160</name>
</gene>
<accession>A0A0C9X1W2</accession>
<evidence type="ECO:0000313" key="2">
    <source>
        <dbReference type="EMBL" id="KIJ90512.1"/>
    </source>
</evidence>
<dbReference type="AlphaFoldDB" id="A0A0C9X1W2"/>
<proteinExistence type="predicted"/>
<organism evidence="2 3">
    <name type="scientific">Laccaria amethystina LaAM-08-1</name>
    <dbReference type="NCBI Taxonomy" id="1095629"/>
    <lineage>
        <taxon>Eukaryota</taxon>
        <taxon>Fungi</taxon>
        <taxon>Dikarya</taxon>
        <taxon>Basidiomycota</taxon>
        <taxon>Agaricomycotina</taxon>
        <taxon>Agaricomycetes</taxon>
        <taxon>Agaricomycetidae</taxon>
        <taxon>Agaricales</taxon>
        <taxon>Agaricineae</taxon>
        <taxon>Hydnangiaceae</taxon>
        <taxon>Laccaria</taxon>
    </lineage>
</organism>
<dbReference type="Proteomes" id="UP000054477">
    <property type="component" value="Unassembled WGS sequence"/>
</dbReference>
<sequence length="160" mass="16885">MPEGSQGGDLLIAALTSSKPVVSNSEQGRGISTSALESPGAVTPPKIPDQYVTMGSPPAMGSSRSVGGILRGRAHGNNLNHADFPKITDIPLAVNQQVMFKIFAYLIYRDPVTVNVIPDSSLHHNVSFIVSTIPPLDCALVLNKIAARLDSVTEVFTVPP</sequence>
<reference evidence="3" key="2">
    <citation type="submission" date="2015-01" db="EMBL/GenBank/DDBJ databases">
        <title>Evolutionary Origins and Diversification of the Mycorrhizal Mutualists.</title>
        <authorList>
            <consortium name="DOE Joint Genome Institute"/>
            <consortium name="Mycorrhizal Genomics Consortium"/>
            <person name="Kohler A."/>
            <person name="Kuo A."/>
            <person name="Nagy L.G."/>
            <person name="Floudas D."/>
            <person name="Copeland A."/>
            <person name="Barry K.W."/>
            <person name="Cichocki N."/>
            <person name="Veneault-Fourrey C."/>
            <person name="LaButti K."/>
            <person name="Lindquist E.A."/>
            <person name="Lipzen A."/>
            <person name="Lundell T."/>
            <person name="Morin E."/>
            <person name="Murat C."/>
            <person name="Riley R."/>
            <person name="Ohm R."/>
            <person name="Sun H."/>
            <person name="Tunlid A."/>
            <person name="Henrissat B."/>
            <person name="Grigoriev I.V."/>
            <person name="Hibbett D.S."/>
            <person name="Martin F."/>
        </authorList>
    </citation>
    <scope>NUCLEOTIDE SEQUENCE [LARGE SCALE GENOMIC DNA]</scope>
    <source>
        <strain evidence="3">LaAM-08-1</strain>
    </source>
</reference>
<dbReference type="EMBL" id="KN839166">
    <property type="protein sequence ID" value="KIJ90512.1"/>
    <property type="molecule type" value="Genomic_DNA"/>
</dbReference>
<evidence type="ECO:0000313" key="3">
    <source>
        <dbReference type="Proteomes" id="UP000054477"/>
    </source>
</evidence>
<dbReference type="HOGENOM" id="CLU_1652432_0_0_1"/>